<gene>
    <name evidence="1" type="ORF">ACFQZP_40510</name>
</gene>
<sequence length="166" mass="18794">MRYCPGDQPAQKVRLFSGLLFFATDFDEPDLATTRQRCRAELGILQVCGLDGVPRQPPPDKINKSYAELATRYTALVDPAQAANPKDKSQVERRPMPCARDLFWRGREFTSIEHMQAEAVTWPRKAAGRRKCRQLGGAVPLSVFEAICLPRNFRLRLHLQMGLPGR</sequence>
<proteinExistence type="predicted"/>
<evidence type="ECO:0000313" key="2">
    <source>
        <dbReference type="Proteomes" id="UP001596957"/>
    </source>
</evidence>
<accession>A0ABW2VWW5</accession>
<reference evidence="2" key="1">
    <citation type="journal article" date="2019" name="Int. J. Syst. Evol. Microbiol.">
        <title>The Global Catalogue of Microorganisms (GCM) 10K type strain sequencing project: providing services to taxonomists for standard genome sequencing and annotation.</title>
        <authorList>
            <consortium name="The Broad Institute Genomics Platform"/>
            <consortium name="The Broad Institute Genome Sequencing Center for Infectious Disease"/>
            <person name="Wu L."/>
            <person name="Ma J."/>
        </authorList>
    </citation>
    <scope>NUCLEOTIDE SEQUENCE [LARGE SCALE GENOMIC DNA]</scope>
    <source>
        <strain evidence="2">CGMCC 4.7198</strain>
    </source>
</reference>
<comment type="caution">
    <text evidence="1">The sequence shown here is derived from an EMBL/GenBank/DDBJ whole genome shotgun (WGS) entry which is preliminary data.</text>
</comment>
<evidence type="ECO:0008006" key="3">
    <source>
        <dbReference type="Google" id="ProtNLM"/>
    </source>
</evidence>
<organism evidence="1 2">
    <name type="scientific">Streptomyces lutosisoli</name>
    <dbReference type="NCBI Taxonomy" id="2665721"/>
    <lineage>
        <taxon>Bacteria</taxon>
        <taxon>Bacillati</taxon>
        <taxon>Actinomycetota</taxon>
        <taxon>Actinomycetes</taxon>
        <taxon>Kitasatosporales</taxon>
        <taxon>Streptomycetaceae</taxon>
        <taxon>Streptomyces</taxon>
    </lineage>
</organism>
<dbReference type="RefSeq" id="WP_381263644.1">
    <property type="nucleotide sequence ID" value="NZ_JBHTBI010000081.1"/>
</dbReference>
<evidence type="ECO:0000313" key="1">
    <source>
        <dbReference type="EMBL" id="MFD0287805.1"/>
    </source>
</evidence>
<dbReference type="Proteomes" id="UP001596957">
    <property type="component" value="Unassembled WGS sequence"/>
</dbReference>
<protein>
    <recommendedName>
        <fullName evidence="3">Transposase</fullName>
    </recommendedName>
</protein>
<dbReference type="EMBL" id="JBHTEC010000005">
    <property type="protein sequence ID" value="MFD0287805.1"/>
    <property type="molecule type" value="Genomic_DNA"/>
</dbReference>
<keyword evidence="2" id="KW-1185">Reference proteome</keyword>
<name>A0ABW2VWW5_9ACTN</name>